<protein>
    <submittedName>
        <fullName evidence="2">Uncharacterized protein</fullName>
    </submittedName>
</protein>
<dbReference type="PANTHER" id="PTHR32251">
    <property type="entry name" value="3-OXO-5-ALPHA-STEROID 4-DEHYDROGENASE"/>
    <property type="match status" value="1"/>
</dbReference>
<dbReference type="EMBL" id="KK784911">
    <property type="protein sequence ID" value="KDO63783.1"/>
    <property type="molecule type" value="Genomic_DNA"/>
</dbReference>
<keyword evidence="3" id="KW-1185">Reference proteome</keyword>
<dbReference type="STRING" id="2711.A0A067FKR6"/>
<feature type="transmembrane region" description="Helical" evidence="1">
    <location>
        <begin position="39"/>
        <end position="57"/>
    </location>
</feature>
<sequence>MGTVIDSHFLALTAIVTVGYQLLFFVITALFKFDKVTDFAGSTNFIIIALLTLILKGSWHFRQVVLTFLAVVWGLRLALFLLM</sequence>
<accession>A0A067FKR6</accession>
<keyword evidence="1" id="KW-0812">Transmembrane</keyword>
<dbReference type="Pfam" id="PF06966">
    <property type="entry name" value="DUF1295"/>
    <property type="match status" value="1"/>
</dbReference>
<gene>
    <name evidence="2" type="ORF">CISIN_1g0219032mg</name>
</gene>
<evidence type="ECO:0000313" key="3">
    <source>
        <dbReference type="Proteomes" id="UP000027120"/>
    </source>
</evidence>
<feature type="transmembrane region" description="Helical" evidence="1">
    <location>
        <begin position="9"/>
        <end position="33"/>
    </location>
</feature>
<dbReference type="AlphaFoldDB" id="A0A067FKR6"/>
<organism evidence="2 3">
    <name type="scientific">Citrus sinensis</name>
    <name type="common">Sweet orange</name>
    <name type="synonym">Citrus aurantium var. sinensis</name>
    <dbReference type="NCBI Taxonomy" id="2711"/>
    <lineage>
        <taxon>Eukaryota</taxon>
        <taxon>Viridiplantae</taxon>
        <taxon>Streptophyta</taxon>
        <taxon>Embryophyta</taxon>
        <taxon>Tracheophyta</taxon>
        <taxon>Spermatophyta</taxon>
        <taxon>Magnoliopsida</taxon>
        <taxon>eudicotyledons</taxon>
        <taxon>Gunneridae</taxon>
        <taxon>Pentapetalae</taxon>
        <taxon>rosids</taxon>
        <taxon>malvids</taxon>
        <taxon>Sapindales</taxon>
        <taxon>Rutaceae</taxon>
        <taxon>Aurantioideae</taxon>
        <taxon>Citrus</taxon>
    </lineage>
</organism>
<feature type="transmembrane region" description="Helical" evidence="1">
    <location>
        <begin position="64"/>
        <end position="82"/>
    </location>
</feature>
<proteinExistence type="predicted"/>
<dbReference type="EMBL" id="KK784911">
    <property type="protein sequence ID" value="KDO63780.1"/>
    <property type="molecule type" value="Genomic_DNA"/>
</dbReference>
<dbReference type="EMBL" id="KK784911">
    <property type="protein sequence ID" value="KDO63784.1"/>
    <property type="molecule type" value="Genomic_DNA"/>
</dbReference>
<feature type="non-terminal residue" evidence="2">
    <location>
        <position position="83"/>
    </location>
</feature>
<evidence type="ECO:0000313" key="2">
    <source>
        <dbReference type="EMBL" id="KDO63781.1"/>
    </source>
</evidence>
<dbReference type="EMBL" id="KK784911">
    <property type="protein sequence ID" value="KDO63781.1"/>
    <property type="molecule type" value="Genomic_DNA"/>
</dbReference>
<dbReference type="EMBL" id="KK784911">
    <property type="protein sequence ID" value="KDO63782.1"/>
    <property type="molecule type" value="Genomic_DNA"/>
</dbReference>
<keyword evidence="1" id="KW-1133">Transmembrane helix</keyword>
<name>A0A067FKR6_CITSI</name>
<dbReference type="InterPro" id="IPR010721">
    <property type="entry name" value="UstE-like"/>
</dbReference>
<reference evidence="2 3" key="1">
    <citation type="submission" date="2014-04" db="EMBL/GenBank/DDBJ databases">
        <authorList>
            <consortium name="International Citrus Genome Consortium"/>
            <person name="Gmitter F."/>
            <person name="Chen C."/>
            <person name="Farmerie W."/>
            <person name="Harkins T."/>
            <person name="Desany B."/>
            <person name="Mohiuddin M."/>
            <person name="Kodira C."/>
            <person name="Borodovsky M."/>
            <person name="Lomsadze A."/>
            <person name="Burns P."/>
            <person name="Jenkins J."/>
            <person name="Prochnik S."/>
            <person name="Shu S."/>
            <person name="Chapman J."/>
            <person name="Pitluck S."/>
            <person name="Schmutz J."/>
            <person name="Rokhsar D."/>
        </authorList>
    </citation>
    <scope>NUCLEOTIDE SEQUENCE</scope>
</reference>
<dbReference type="PANTHER" id="PTHR32251:SF15">
    <property type="entry name" value="3-OXO-5-ALPHA-STEROID 4-DEHYDROGENASE (DUF1295)"/>
    <property type="match status" value="1"/>
</dbReference>
<dbReference type="Proteomes" id="UP000027120">
    <property type="component" value="Unassembled WGS sequence"/>
</dbReference>
<keyword evidence="1" id="KW-0472">Membrane</keyword>
<evidence type="ECO:0000256" key="1">
    <source>
        <dbReference type="SAM" id="Phobius"/>
    </source>
</evidence>